<evidence type="ECO:0000256" key="1">
    <source>
        <dbReference type="SAM" id="MobiDB-lite"/>
    </source>
</evidence>
<evidence type="ECO:0008006" key="4">
    <source>
        <dbReference type="Google" id="ProtNLM"/>
    </source>
</evidence>
<sequence>MHPLPPNFDFNLSLAQQSISTPSFDLCASDSSPCTSHYVPSPTPVSRHGSHGFVISDEVLSFDPPPNARKREKTPNGQSKFEFVSYKPTGTGELTRKRSAEDDGRHGCDPLRTIKKVSHKGEDGVLHGLTITSGNPISKRSSFAPDKRAETAIARKEGVCPRCKESKRKCNLALQTNPYRGCTRCELTKTYKGLPRMPCFRETLKDILFFRAGPAANEPLFINRRFSTLSENDISKPNVGVQNIQLTQKIGNHRLTVYASEFTPLPDDKVSYIWKDQSGNKNELKMPPFCLTNIFKVKAQIQQYINEAKRTYLEKLTKDDPLVEITVKMALSYERKKQKSLVALALDLWAVSRMIEIQWQMCPGDPSTTLGVTQVTDKANPRYGMIPIPPMMDTQLDQIIIAHVLNPLKKTLLDNFEEMISPAKPEDWFDIYLTSFILLNHIEKLAQHSVFHATLHSMPSRFSNKGFLEGVFHSAKAILSRFHFVCNGSAPFRADWESPAIVNMAQLEASEVEFMKKSKALIVTRRSDVLSLRQMHRYEGPLYWSAQLHTEDWDDSPARVVELPSSCDD</sequence>
<protein>
    <recommendedName>
        <fullName evidence="4">Zn(2)-C6 fungal-type domain-containing protein</fullName>
    </recommendedName>
</protein>
<feature type="region of interest" description="Disordered" evidence="1">
    <location>
        <begin position="90"/>
        <end position="109"/>
    </location>
</feature>
<evidence type="ECO:0000313" key="2">
    <source>
        <dbReference type="EMBL" id="KAK3352541.1"/>
    </source>
</evidence>
<dbReference type="AlphaFoldDB" id="A0AAJ0HH15"/>
<comment type="caution">
    <text evidence="2">The sequence shown here is derived from an EMBL/GenBank/DDBJ whole genome shotgun (WGS) entry which is preliminary data.</text>
</comment>
<dbReference type="PANTHER" id="PTHR35392:SF3">
    <property type="entry name" value="ZN(2)-C6 FUNGAL-TYPE DOMAIN-CONTAINING PROTEIN"/>
    <property type="match status" value="1"/>
</dbReference>
<feature type="compositionally biased region" description="Basic and acidic residues" evidence="1">
    <location>
        <begin position="94"/>
        <end position="109"/>
    </location>
</feature>
<reference evidence="2" key="2">
    <citation type="submission" date="2023-06" db="EMBL/GenBank/DDBJ databases">
        <authorList>
            <consortium name="Lawrence Berkeley National Laboratory"/>
            <person name="Haridas S."/>
            <person name="Hensen N."/>
            <person name="Bonometti L."/>
            <person name="Westerberg I."/>
            <person name="Brannstrom I.O."/>
            <person name="Guillou S."/>
            <person name="Cros-Aarteil S."/>
            <person name="Calhoun S."/>
            <person name="Kuo A."/>
            <person name="Mondo S."/>
            <person name="Pangilinan J."/>
            <person name="Riley R."/>
            <person name="Labutti K."/>
            <person name="Andreopoulos B."/>
            <person name="Lipzen A."/>
            <person name="Chen C."/>
            <person name="Yanf M."/>
            <person name="Daum C."/>
            <person name="Ng V."/>
            <person name="Clum A."/>
            <person name="Steindorff A."/>
            <person name="Ohm R."/>
            <person name="Martin F."/>
            <person name="Silar P."/>
            <person name="Natvig D."/>
            <person name="Lalanne C."/>
            <person name="Gautier V."/>
            <person name="Ament-Velasquez S.L."/>
            <person name="Kruys A."/>
            <person name="Hutchinson M.I."/>
            <person name="Powell A.J."/>
            <person name="Barry K."/>
            <person name="Miller A.N."/>
            <person name="Grigoriev I.V."/>
            <person name="Debuchy R."/>
            <person name="Gladieux P."/>
            <person name="Thoren M.H."/>
            <person name="Johannesson H."/>
        </authorList>
    </citation>
    <scope>NUCLEOTIDE SEQUENCE</scope>
    <source>
        <strain evidence="2">CBS 955.72</strain>
    </source>
</reference>
<dbReference type="EMBL" id="JAUIQD010000004">
    <property type="protein sequence ID" value="KAK3352541.1"/>
    <property type="molecule type" value="Genomic_DNA"/>
</dbReference>
<accession>A0AAJ0HH15</accession>
<dbReference type="PANTHER" id="PTHR35392">
    <property type="entry name" value="ZN(II)2CYS6 TRANSCRIPTION FACTOR (EUROFUNG)-RELATED-RELATED"/>
    <property type="match status" value="1"/>
</dbReference>
<reference evidence="2" key="1">
    <citation type="journal article" date="2023" name="Mol. Phylogenet. Evol.">
        <title>Genome-scale phylogeny and comparative genomics of the fungal order Sordariales.</title>
        <authorList>
            <person name="Hensen N."/>
            <person name="Bonometti L."/>
            <person name="Westerberg I."/>
            <person name="Brannstrom I.O."/>
            <person name="Guillou S."/>
            <person name="Cros-Aarteil S."/>
            <person name="Calhoun S."/>
            <person name="Haridas S."/>
            <person name="Kuo A."/>
            <person name="Mondo S."/>
            <person name="Pangilinan J."/>
            <person name="Riley R."/>
            <person name="LaButti K."/>
            <person name="Andreopoulos B."/>
            <person name="Lipzen A."/>
            <person name="Chen C."/>
            <person name="Yan M."/>
            <person name="Daum C."/>
            <person name="Ng V."/>
            <person name="Clum A."/>
            <person name="Steindorff A."/>
            <person name="Ohm R.A."/>
            <person name="Martin F."/>
            <person name="Silar P."/>
            <person name="Natvig D.O."/>
            <person name="Lalanne C."/>
            <person name="Gautier V."/>
            <person name="Ament-Velasquez S.L."/>
            <person name="Kruys A."/>
            <person name="Hutchinson M.I."/>
            <person name="Powell A.J."/>
            <person name="Barry K."/>
            <person name="Miller A.N."/>
            <person name="Grigoriev I.V."/>
            <person name="Debuchy R."/>
            <person name="Gladieux P."/>
            <person name="Hiltunen Thoren M."/>
            <person name="Johannesson H."/>
        </authorList>
    </citation>
    <scope>NUCLEOTIDE SEQUENCE</scope>
    <source>
        <strain evidence="2">CBS 955.72</strain>
    </source>
</reference>
<gene>
    <name evidence="2" type="ORF">B0T25DRAFT_456226</name>
</gene>
<proteinExistence type="predicted"/>
<name>A0AAJ0HH15_9PEZI</name>
<keyword evidence="3" id="KW-1185">Reference proteome</keyword>
<dbReference type="InterPro" id="IPR052973">
    <property type="entry name" value="Fungal_sec-metab_reg_TF"/>
</dbReference>
<dbReference type="Proteomes" id="UP001275084">
    <property type="component" value="Unassembled WGS sequence"/>
</dbReference>
<feature type="region of interest" description="Disordered" evidence="1">
    <location>
        <begin position="59"/>
        <end position="84"/>
    </location>
</feature>
<organism evidence="2 3">
    <name type="scientific">Lasiosphaeria hispida</name>
    <dbReference type="NCBI Taxonomy" id="260671"/>
    <lineage>
        <taxon>Eukaryota</taxon>
        <taxon>Fungi</taxon>
        <taxon>Dikarya</taxon>
        <taxon>Ascomycota</taxon>
        <taxon>Pezizomycotina</taxon>
        <taxon>Sordariomycetes</taxon>
        <taxon>Sordariomycetidae</taxon>
        <taxon>Sordariales</taxon>
        <taxon>Lasiosphaeriaceae</taxon>
        <taxon>Lasiosphaeria</taxon>
    </lineage>
</organism>
<evidence type="ECO:0000313" key="3">
    <source>
        <dbReference type="Proteomes" id="UP001275084"/>
    </source>
</evidence>